<keyword evidence="4" id="KW-1185">Reference proteome</keyword>
<protein>
    <recommendedName>
        <fullName evidence="2">DUF4708 domain-containing protein</fullName>
    </recommendedName>
</protein>
<dbReference type="EMBL" id="JAULUE010002066">
    <property type="protein sequence ID" value="KAK5877697.1"/>
    <property type="molecule type" value="Genomic_DNA"/>
</dbReference>
<feature type="region of interest" description="Disordered" evidence="1">
    <location>
        <begin position="349"/>
        <end position="369"/>
    </location>
</feature>
<proteinExistence type="predicted"/>
<feature type="region of interest" description="Disordered" evidence="1">
    <location>
        <begin position="406"/>
        <end position="526"/>
    </location>
</feature>
<dbReference type="AlphaFoldDB" id="A0AAN8B3U0"/>
<evidence type="ECO:0000256" key="1">
    <source>
        <dbReference type="SAM" id="MobiDB-lite"/>
    </source>
</evidence>
<dbReference type="PANTHER" id="PTHR28495:SF1">
    <property type="entry name" value="GENE, 17266-RELATED"/>
    <property type="match status" value="1"/>
</dbReference>
<dbReference type="PANTHER" id="PTHR28495">
    <property type="entry name" value="HYPOTHETICAL PROTEIN LOC100359752"/>
    <property type="match status" value="1"/>
</dbReference>
<accession>A0AAN8B3U0</accession>
<organism evidence="3 4">
    <name type="scientific">Champsocephalus esox</name>
    <name type="common">pike icefish</name>
    <dbReference type="NCBI Taxonomy" id="159716"/>
    <lineage>
        <taxon>Eukaryota</taxon>
        <taxon>Metazoa</taxon>
        <taxon>Chordata</taxon>
        <taxon>Craniata</taxon>
        <taxon>Vertebrata</taxon>
        <taxon>Euteleostomi</taxon>
        <taxon>Actinopterygii</taxon>
        <taxon>Neopterygii</taxon>
        <taxon>Teleostei</taxon>
        <taxon>Neoteleostei</taxon>
        <taxon>Acanthomorphata</taxon>
        <taxon>Eupercaria</taxon>
        <taxon>Perciformes</taxon>
        <taxon>Notothenioidei</taxon>
        <taxon>Channichthyidae</taxon>
        <taxon>Champsocephalus</taxon>
    </lineage>
</organism>
<gene>
    <name evidence="3" type="ORF">CesoFtcFv8_025178</name>
</gene>
<evidence type="ECO:0000313" key="3">
    <source>
        <dbReference type="EMBL" id="KAK5877697.1"/>
    </source>
</evidence>
<feature type="domain" description="DUF4708" evidence="2">
    <location>
        <begin position="6"/>
        <end position="277"/>
    </location>
</feature>
<feature type="compositionally biased region" description="Basic residues" evidence="1">
    <location>
        <begin position="415"/>
        <end position="424"/>
    </location>
</feature>
<evidence type="ECO:0000313" key="4">
    <source>
        <dbReference type="Proteomes" id="UP001335648"/>
    </source>
</evidence>
<reference evidence="3 4" key="1">
    <citation type="journal article" date="2023" name="Mol. Biol. Evol.">
        <title>Genomics of Secondarily Temperate Adaptation in the Only Non-Antarctic Icefish.</title>
        <authorList>
            <person name="Rivera-Colon A.G."/>
            <person name="Rayamajhi N."/>
            <person name="Minhas B.F."/>
            <person name="Madrigal G."/>
            <person name="Bilyk K.T."/>
            <person name="Yoon V."/>
            <person name="Hune M."/>
            <person name="Gregory S."/>
            <person name="Cheng C.H.C."/>
            <person name="Catchen J.M."/>
        </authorList>
    </citation>
    <scope>NUCLEOTIDE SEQUENCE [LARGE SCALE GENOMIC DNA]</scope>
    <source>
        <strain evidence="3">JC2023a</strain>
    </source>
</reference>
<feature type="compositionally biased region" description="Polar residues" evidence="1">
    <location>
        <begin position="439"/>
        <end position="476"/>
    </location>
</feature>
<name>A0AAN8B3U0_9TELE</name>
<dbReference type="Proteomes" id="UP001335648">
    <property type="component" value="Unassembled WGS sequence"/>
</dbReference>
<dbReference type="InterPro" id="IPR031643">
    <property type="entry name" value="DUF4708"/>
</dbReference>
<evidence type="ECO:0000259" key="2">
    <source>
        <dbReference type="Pfam" id="PF15813"/>
    </source>
</evidence>
<comment type="caution">
    <text evidence="3">The sequence shown here is derived from an EMBL/GenBank/DDBJ whole genome shotgun (WGS) entry which is preliminary data.</text>
</comment>
<sequence>MSGLQKSVFFLGLPDLKKLCCVSLSLRGSEEPRSSQIKTCRQLVLLYSDILASPALDSFTDITVVMAIQFFQKGILQAFAQRHSLQLGSPQCVFPGILQCCVSYSLICRLTPSWNKAGPHLVTGKDFLTERGRQNAVSLELSTSEGQLCLSVEANSVRLPPIALEDFALAPLVLRRFCSDPTAAVNPSAGGGNIWCHVLPSMKKGQIISISRQLPKDGPFTTYRDLQNHWNHLYGYRLPEVAEEEVVYCSVYFRLVGERLFTYPLSCVRLQPLHILPRVDLQGALCCFLSDTRKQLQSVCGLPATLTGKPCYSTVSLSTASTLQVMKDQVNLSSSSSMRQVLTQLPPSRPIRPFFGSQPPSRPPQGLLAASLPAPRFSRCPAHPLSDSLPNLKHVLTLSPVSKHGLLLLPPRPKPAIKPKHRVKFSSDANAESEANPPGNRNASSQSEANPPGNRNASSQSEANPPGNRNASSQSEGVAFESKPKKHKSAVQDVDVEQIARSNQLPSHVPIDFATTAPDPSGTRVSDLPSPFLAARAREMTHHHQRPCFLREGLPFHRTPEGLRGKGSIFPPAGSSCSSETPTASCLSQRRSVFGPRSVSRALWS</sequence>
<dbReference type="Pfam" id="PF15813">
    <property type="entry name" value="DUF4708"/>
    <property type="match status" value="1"/>
</dbReference>